<dbReference type="EMBL" id="JACJVP010000001">
    <property type="protein sequence ID" value="MBB6669509.1"/>
    <property type="molecule type" value="Genomic_DNA"/>
</dbReference>
<proteinExistence type="inferred from homology"/>
<comment type="caution">
    <text evidence="3">The sequence shown here is derived from an EMBL/GenBank/DDBJ whole genome shotgun (WGS) entry which is preliminary data.</text>
</comment>
<name>A0A7X0RL38_9BACL</name>
<evidence type="ECO:0000256" key="1">
    <source>
        <dbReference type="ARBA" id="ARBA00043985"/>
    </source>
</evidence>
<evidence type="ECO:0000256" key="2">
    <source>
        <dbReference type="SAM" id="Coils"/>
    </source>
</evidence>
<accession>A0A7X0RL38</accession>
<organism evidence="3 4">
    <name type="scientific">Cohnella nanjingensis</name>
    <dbReference type="NCBI Taxonomy" id="1387779"/>
    <lineage>
        <taxon>Bacteria</taxon>
        <taxon>Bacillati</taxon>
        <taxon>Bacillota</taxon>
        <taxon>Bacilli</taxon>
        <taxon>Bacillales</taxon>
        <taxon>Paenibacillaceae</taxon>
        <taxon>Cohnella</taxon>
    </lineage>
</organism>
<protein>
    <submittedName>
        <fullName evidence="3">PspA/IM30 family protein</fullName>
    </submittedName>
</protein>
<comment type="similarity">
    <text evidence="1">Belongs to the PspA/Vipp/IM30 family.</text>
</comment>
<gene>
    <name evidence="3" type="ORF">H7C19_02290</name>
</gene>
<keyword evidence="2" id="KW-0175">Coiled coil</keyword>
<dbReference type="AlphaFoldDB" id="A0A7X0RL38"/>
<dbReference type="InterPro" id="IPR007157">
    <property type="entry name" value="PspA_VIPP1"/>
</dbReference>
<evidence type="ECO:0000313" key="3">
    <source>
        <dbReference type="EMBL" id="MBB6669509.1"/>
    </source>
</evidence>
<keyword evidence="4" id="KW-1185">Reference proteome</keyword>
<dbReference type="Proteomes" id="UP000547209">
    <property type="component" value="Unassembled WGS sequence"/>
</dbReference>
<dbReference type="Pfam" id="PF04012">
    <property type="entry name" value="PspA_IM30"/>
    <property type="match status" value="1"/>
</dbReference>
<reference evidence="3 4" key="1">
    <citation type="submission" date="2020-08" db="EMBL/GenBank/DDBJ databases">
        <title>Cohnella phylogeny.</title>
        <authorList>
            <person name="Dunlap C."/>
        </authorList>
    </citation>
    <scope>NUCLEOTIDE SEQUENCE [LARGE SCALE GENOMIC DNA]</scope>
    <source>
        <strain evidence="3 4">DSM 28246</strain>
    </source>
</reference>
<evidence type="ECO:0000313" key="4">
    <source>
        <dbReference type="Proteomes" id="UP000547209"/>
    </source>
</evidence>
<feature type="coiled-coil region" evidence="2">
    <location>
        <begin position="91"/>
        <end position="132"/>
    </location>
</feature>
<sequence length="180" mass="20644">MRRWLQASAHPQENPEQVLHDYMEAASEKLRELSVSVNRAESEWLSLQENIELYASNAEAFRSQAEEAAKAGRTEQARQWLLKAHSESDRADRLASETNRLKNAVEHLRASLDALRTKYETAKALKDQYQLRHRYADSQWAAQQALSDRSDSSSARAMDRIQEEMFLAEAKAELAKSRPN</sequence>